<dbReference type="Proteomes" id="UP001153461">
    <property type="component" value="Unassembled WGS sequence"/>
</dbReference>
<name>A0A9W4N5C1_PENNA</name>
<dbReference type="InterPro" id="IPR011051">
    <property type="entry name" value="RmlC_Cupin_sf"/>
</dbReference>
<dbReference type="Gene3D" id="2.60.120.10">
    <property type="entry name" value="Jelly Rolls"/>
    <property type="match status" value="1"/>
</dbReference>
<dbReference type="InterPro" id="IPR010424">
    <property type="entry name" value="EutQ"/>
</dbReference>
<dbReference type="CDD" id="cd02228">
    <property type="entry name" value="cupin_EutQ"/>
    <property type="match status" value="1"/>
</dbReference>
<dbReference type="PANTHER" id="PTHR36169:SF1">
    <property type="entry name" value="ACETATE KINASE EUTQ"/>
    <property type="match status" value="1"/>
</dbReference>
<accession>A0A9W4N5C1</accession>
<dbReference type="EMBL" id="CAJVNV010000610">
    <property type="protein sequence ID" value="CAG8258841.1"/>
    <property type="molecule type" value="Genomic_DNA"/>
</dbReference>
<evidence type="ECO:0000313" key="1">
    <source>
        <dbReference type="EMBL" id="CAG8258841.1"/>
    </source>
</evidence>
<dbReference type="SUPFAM" id="SSF51182">
    <property type="entry name" value="RmlC-like cupins"/>
    <property type="match status" value="1"/>
</dbReference>
<proteinExistence type="predicted"/>
<organism evidence="1 2">
    <name type="scientific">Penicillium nalgiovense</name>
    <dbReference type="NCBI Taxonomy" id="60175"/>
    <lineage>
        <taxon>Eukaryota</taxon>
        <taxon>Fungi</taxon>
        <taxon>Dikarya</taxon>
        <taxon>Ascomycota</taxon>
        <taxon>Pezizomycotina</taxon>
        <taxon>Eurotiomycetes</taxon>
        <taxon>Eurotiomycetidae</taxon>
        <taxon>Eurotiales</taxon>
        <taxon>Aspergillaceae</taxon>
        <taxon>Penicillium</taxon>
    </lineage>
</organism>
<dbReference type="PANTHER" id="PTHR36169">
    <property type="entry name" value="ETHANOLAMINE UTILIZATION PROTEIN EUTQ"/>
    <property type="match status" value="1"/>
</dbReference>
<dbReference type="OrthoDB" id="4985585at2759"/>
<dbReference type="Pfam" id="PF06249">
    <property type="entry name" value="EutQ"/>
    <property type="match status" value="1"/>
</dbReference>
<dbReference type="InterPro" id="IPR014710">
    <property type="entry name" value="RmlC-like_jellyroll"/>
</dbReference>
<gene>
    <name evidence="1" type="ORF">PNAL_LOCUS8899</name>
</gene>
<evidence type="ECO:0008006" key="3">
    <source>
        <dbReference type="Google" id="ProtNLM"/>
    </source>
</evidence>
<protein>
    <recommendedName>
        <fullName evidence="3">(S)-ureidoglycine aminohydrolase cupin domain-containing protein</fullName>
    </recommendedName>
</protein>
<evidence type="ECO:0000313" key="2">
    <source>
        <dbReference type="Proteomes" id="UP001153461"/>
    </source>
</evidence>
<sequence length="175" mass="19609">MALPFTYHAKAQSTFKPPLIANENAFLGDVQSSENENPDKPMSCGFYRLEKGTPLVYTYTYDEMKIIVEGKFEIADETGQKVTATPGDVFYFPKGATITFTTDDYGLAFFVGTPGQRFKSYSRASLTNSDWPTEAGCCVNNRILYELEIEFIFHFRFKFLGSMVGDCQLSGSPCL</sequence>
<dbReference type="AlphaFoldDB" id="A0A9W4N5C1"/>
<reference evidence="1" key="1">
    <citation type="submission" date="2021-07" db="EMBL/GenBank/DDBJ databases">
        <authorList>
            <person name="Branca A.L. A."/>
        </authorList>
    </citation>
    <scope>NUCLEOTIDE SEQUENCE</scope>
</reference>
<comment type="caution">
    <text evidence="1">The sequence shown here is derived from an EMBL/GenBank/DDBJ whole genome shotgun (WGS) entry which is preliminary data.</text>
</comment>